<evidence type="ECO:0000313" key="11">
    <source>
        <dbReference type="RefSeq" id="XP_015609625.1"/>
    </source>
</evidence>
<dbReference type="Proteomes" id="UP000694920">
    <property type="component" value="Unplaced"/>
</dbReference>
<dbReference type="InterPro" id="IPR000011">
    <property type="entry name" value="UBQ/SUMO-activ_enz_E1-like"/>
</dbReference>
<gene>
    <name evidence="11" type="primary">LOC107274718</name>
</gene>
<comment type="similarity">
    <text evidence="3">Belongs to the ubiquitin-activating E1 family.</text>
</comment>
<comment type="subunit">
    <text evidence="6">Heterodimer of SAE1 and UBA2/SAE2. The heterodimer corresponds to the two domains that are encoded on a single polypeptide chain in ubiquitin-activating enzyme E1. Interacts with UBE2I.</text>
</comment>
<accession>A0AAJ7CFL0</accession>
<comment type="pathway">
    <text evidence="2">Protein modification; protein sumoylation.</text>
</comment>
<comment type="subcellular location">
    <subcellularLocation>
        <location evidence="1">Nucleus</location>
    </subcellularLocation>
</comment>
<dbReference type="GeneID" id="107274718"/>
<dbReference type="GO" id="GO:0005737">
    <property type="term" value="C:cytoplasm"/>
    <property type="evidence" value="ECO:0007669"/>
    <property type="project" value="TreeGrafter"/>
</dbReference>
<keyword evidence="10" id="KW-1185">Reference proteome</keyword>
<sequence length="333" mass="37421">MVDQRDDIIELTDAEAELYDRQIRLWGLESQKRLRSANILLAGLNGFIAEVAKNIILAGVKSVTFLDHRDLRIEDTCSQFLAPKTQLGKNRAEASLQKAQNLNPMVVVSADTEKIDDKPDSFFKNFDVVCVSECTITQIQRINAACRKYNVKFFVGDVWGSFGYTFADLGTHEFVEDVVQSKKMQVSEGGEPGGKGKFENIVTTVKRTIKFTPFDNILNAQKLPKESETYYLLRIMLNYREKYGTDPLPSERDNENLKNEVTAIIEKYNLCDSINNLVTGDLYAQISPVCAIVGGVMGQEIIKTVSQKEAPHNNLFLFNPDTMCGKILNLGKK</sequence>
<evidence type="ECO:0000313" key="10">
    <source>
        <dbReference type="Proteomes" id="UP000694920"/>
    </source>
</evidence>
<keyword evidence="4" id="KW-0833">Ubl conjugation pathway</keyword>
<dbReference type="KEGG" id="ccin:107274718"/>
<evidence type="ECO:0000259" key="9">
    <source>
        <dbReference type="Pfam" id="PF00899"/>
    </source>
</evidence>
<feature type="domain" description="THIF-type NAD/FAD binding fold" evidence="9">
    <location>
        <begin position="19"/>
        <end position="322"/>
    </location>
</feature>
<evidence type="ECO:0000256" key="4">
    <source>
        <dbReference type="ARBA" id="ARBA00022786"/>
    </source>
</evidence>
<proteinExistence type="inferred from homology"/>
<dbReference type="CTD" id="41532"/>
<evidence type="ECO:0000256" key="3">
    <source>
        <dbReference type="ARBA" id="ARBA00005673"/>
    </source>
</evidence>
<dbReference type="GO" id="GO:0019948">
    <property type="term" value="F:SUMO activating enzyme activity"/>
    <property type="evidence" value="ECO:0007669"/>
    <property type="project" value="TreeGrafter"/>
</dbReference>
<evidence type="ECO:0000256" key="2">
    <source>
        <dbReference type="ARBA" id="ARBA00004718"/>
    </source>
</evidence>
<dbReference type="PANTHER" id="PTHR10953">
    <property type="entry name" value="UBIQUITIN-ACTIVATING ENZYME E1"/>
    <property type="match status" value="1"/>
</dbReference>
<reference evidence="11" key="1">
    <citation type="submission" date="2025-08" db="UniProtKB">
        <authorList>
            <consortium name="RefSeq"/>
        </authorList>
    </citation>
    <scope>IDENTIFICATION</scope>
</reference>
<dbReference type="InterPro" id="IPR045886">
    <property type="entry name" value="ThiF/MoeB/HesA"/>
</dbReference>
<dbReference type="PRINTS" id="PR01849">
    <property type="entry name" value="UBIQUITINACT"/>
</dbReference>
<dbReference type="PANTHER" id="PTHR10953:SF162">
    <property type="entry name" value="SUMO-ACTIVATING ENZYME SUBUNIT 1"/>
    <property type="match status" value="1"/>
</dbReference>
<evidence type="ECO:0000256" key="1">
    <source>
        <dbReference type="ARBA" id="ARBA00004123"/>
    </source>
</evidence>
<keyword evidence="5" id="KW-0539">Nucleus</keyword>
<evidence type="ECO:0000256" key="5">
    <source>
        <dbReference type="ARBA" id="ARBA00023242"/>
    </source>
</evidence>
<dbReference type="Gene3D" id="3.40.50.720">
    <property type="entry name" value="NAD(P)-binding Rossmann-like Domain"/>
    <property type="match status" value="1"/>
</dbReference>
<dbReference type="FunFam" id="3.40.50.720:FF:000744">
    <property type="entry name" value="Smt3 activating enzyme 1"/>
    <property type="match status" value="1"/>
</dbReference>
<dbReference type="RefSeq" id="XP_015609625.1">
    <property type="nucleotide sequence ID" value="XM_015754139.2"/>
</dbReference>
<dbReference type="GO" id="GO:0031510">
    <property type="term" value="C:SUMO activating enzyme complex"/>
    <property type="evidence" value="ECO:0007669"/>
    <property type="project" value="TreeGrafter"/>
</dbReference>
<dbReference type="InterPro" id="IPR035985">
    <property type="entry name" value="Ubiquitin-activating_enz"/>
</dbReference>
<dbReference type="InterPro" id="IPR000594">
    <property type="entry name" value="ThiF_NAD_FAD-bd"/>
</dbReference>
<dbReference type="CDD" id="cd01492">
    <property type="entry name" value="Aos1_SUMO"/>
    <property type="match status" value="1"/>
</dbReference>
<dbReference type="SUPFAM" id="SSF69572">
    <property type="entry name" value="Activating enzymes of the ubiquitin-like proteins"/>
    <property type="match status" value="1"/>
</dbReference>
<dbReference type="AlphaFoldDB" id="A0AAJ7CFL0"/>
<name>A0AAJ7CFL0_CEPCN</name>
<evidence type="ECO:0000256" key="7">
    <source>
        <dbReference type="ARBA" id="ARBA00044187"/>
    </source>
</evidence>
<evidence type="ECO:0000256" key="8">
    <source>
        <dbReference type="ARBA" id="ARBA00044354"/>
    </source>
</evidence>
<dbReference type="Pfam" id="PF00899">
    <property type="entry name" value="ThiF"/>
    <property type="match status" value="1"/>
</dbReference>
<dbReference type="GO" id="GO:0016925">
    <property type="term" value="P:protein sumoylation"/>
    <property type="evidence" value="ECO:0007669"/>
    <property type="project" value="TreeGrafter"/>
</dbReference>
<evidence type="ECO:0000256" key="6">
    <source>
        <dbReference type="ARBA" id="ARBA00026003"/>
    </source>
</evidence>
<organism evidence="10 11">
    <name type="scientific">Cephus cinctus</name>
    <name type="common">Wheat stem sawfly</name>
    <dbReference type="NCBI Taxonomy" id="211228"/>
    <lineage>
        <taxon>Eukaryota</taxon>
        <taxon>Metazoa</taxon>
        <taxon>Ecdysozoa</taxon>
        <taxon>Arthropoda</taxon>
        <taxon>Hexapoda</taxon>
        <taxon>Insecta</taxon>
        <taxon>Pterygota</taxon>
        <taxon>Neoptera</taxon>
        <taxon>Endopterygota</taxon>
        <taxon>Hymenoptera</taxon>
        <taxon>Cephoidea</taxon>
        <taxon>Cephidae</taxon>
        <taxon>Cephus</taxon>
    </lineage>
</organism>
<protein>
    <recommendedName>
        <fullName evidence="7">SUMO-activating enzyme subunit 1</fullName>
    </recommendedName>
    <alternativeName>
        <fullName evidence="8">Ubiquitin-like 1-activating enzyme E1A</fullName>
    </alternativeName>
</protein>